<protein>
    <submittedName>
        <fullName evidence="5">NUDIX domain-containing protein</fullName>
    </submittedName>
</protein>
<dbReference type="Pfam" id="PF00293">
    <property type="entry name" value="NUDIX"/>
    <property type="match status" value="1"/>
</dbReference>
<evidence type="ECO:0000256" key="1">
    <source>
        <dbReference type="ARBA" id="ARBA00005582"/>
    </source>
</evidence>
<dbReference type="InterPro" id="IPR015797">
    <property type="entry name" value="NUDIX_hydrolase-like_dom_sf"/>
</dbReference>
<keyword evidence="2 3" id="KW-0378">Hydrolase</keyword>
<dbReference type="PRINTS" id="PR00502">
    <property type="entry name" value="NUDIXFAMILY"/>
</dbReference>
<dbReference type="PANTHER" id="PTHR43736">
    <property type="entry name" value="ADP-RIBOSE PYROPHOSPHATASE"/>
    <property type="match status" value="1"/>
</dbReference>
<comment type="similarity">
    <text evidence="1 3">Belongs to the Nudix hydrolase family.</text>
</comment>
<dbReference type="STRING" id="117157.SAMN04489717_4417"/>
<dbReference type="PROSITE" id="PS51462">
    <property type="entry name" value="NUDIX"/>
    <property type="match status" value="1"/>
</dbReference>
<sequence length="148" mass="15988">MPGDLLPAPEPTRGRVCAVILRDGMVPMVRHVETTRQCQYWTLPGGGVEDGETLEQAVLREVREETGLEGTVGGLLYGLHYRTLDGVPATETCFLVKVDPAAVAAPGFDPELAADAQVIAAVAWHPLAKLHADRQVRLAISALRRLSR</sequence>
<feature type="domain" description="Nudix hydrolase" evidence="4">
    <location>
        <begin position="12"/>
        <end position="148"/>
    </location>
</feature>
<dbReference type="OrthoDB" id="9804442at2"/>
<dbReference type="RefSeq" id="WP_092655531.1">
    <property type="nucleotide sequence ID" value="NZ_LT629732.1"/>
</dbReference>
<gene>
    <name evidence="5" type="ORF">SAMN04489717_4417</name>
</gene>
<dbReference type="InterPro" id="IPR020084">
    <property type="entry name" value="NUDIX_hydrolase_CS"/>
</dbReference>
<dbReference type="InterPro" id="IPR000086">
    <property type="entry name" value="NUDIX_hydrolase_dom"/>
</dbReference>
<keyword evidence="6" id="KW-1185">Reference proteome</keyword>
<evidence type="ECO:0000313" key="5">
    <source>
        <dbReference type="EMBL" id="SDS93811.1"/>
    </source>
</evidence>
<dbReference type="PROSITE" id="PS00893">
    <property type="entry name" value="NUDIX_BOX"/>
    <property type="match status" value="1"/>
</dbReference>
<name>A0A1H1WAW5_9ACTN</name>
<dbReference type="InterPro" id="IPR020476">
    <property type="entry name" value="Nudix_hydrolase"/>
</dbReference>
<accession>A0A1H1WAW5</accession>
<proteinExistence type="inferred from homology"/>
<evidence type="ECO:0000256" key="2">
    <source>
        <dbReference type="ARBA" id="ARBA00022801"/>
    </source>
</evidence>
<dbReference type="SUPFAM" id="SSF55811">
    <property type="entry name" value="Nudix"/>
    <property type="match status" value="1"/>
</dbReference>
<dbReference type="EMBL" id="LT629732">
    <property type="protein sequence ID" value="SDS93811.1"/>
    <property type="molecule type" value="Genomic_DNA"/>
</dbReference>
<dbReference type="Proteomes" id="UP000198983">
    <property type="component" value="Chromosome I"/>
</dbReference>
<evidence type="ECO:0000313" key="6">
    <source>
        <dbReference type="Proteomes" id="UP000198983"/>
    </source>
</evidence>
<organism evidence="5 6">
    <name type="scientific">Actinopolymorpha singaporensis</name>
    <dbReference type="NCBI Taxonomy" id="117157"/>
    <lineage>
        <taxon>Bacteria</taxon>
        <taxon>Bacillati</taxon>
        <taxon>Actinomycetota</taxon>
        <taxon>Actinomycetes</taxon>
        <taxon>Propionibacteriales</taxon>
        <taxon>Actinopolymorphaceae</taxon>
        <taxon>Actinopolymorpha</taxon>
    </lineage>
</organism>
<reference evidence="5 6" key="1">
    <citation type="submission" date="2016-10" db="EMBL/GenBank/DDBJ databases">
        <authorList>
            <person name="de Groot N.N."/>
        </authorList>
    </citation>
    <scope>NUCLEOTIDE SEQUENCE [LARGE SCALE GENOMIC DNA]</scope>
    <source>
        <strain evidence="5 6">DSM 22024</strain>
    </source>
</reference>
<dbReference type="Gene3D" id="3.90.79.10">
    <property type="entry name" value="Nucleoside Triphosphate Pyrophosphohydrolase"/>
    <property type="match status" value="1"/>
</dbReference>
<dbReference type="PANTHER" id="PTHR43736:SF1">
    <property type="entry name" value="DIHYDRONEOPTERIN TRIPHOSPHATE DIPHOSPHATASE"/>
    <property type="match status" value="1"/>
</dbReference>
<dbReference type="AlphaFoldDB" id="A0A1H1WAW5"/>
<dbReference type="GO" id="GO:0016787">
    <property type="term" value="F:hydrolase activity"/>
    <property type="evidence" value="ECO:0007669"/>
    <property type="project" value="UniProtKB-KW"/>
</dbReference>
<evidence type="ECO:0000259" key="4">
    <source>
        <dbReference type="PROSITE" id="PS51462"/>
    </source>
</evidence>
<evidence type="ECO:0000256" key="3">
    <source>
        <dbReference type="RuleBase" id="RU003476"/>
    </source>
</evidence>